<dbReference type="Gene3D" id="2.60.120.10">
    <property type="entry name" value="Jelly Rolls"/>
    <property type="match status" value="1"/>
</dbReference>
<dbReference type="SUPFAM" id="SSF51182">
    <property type="entry name" value="RmlC-like cupins"/>
    <property type="match status" value="1"/>
</dbReference>
<dbReference type="AlphaFoldDB" id="W4L7R3"/>
<reference evidence="1 2" key="1">
    <citation type="journal article" date="2014" name="Nature">
        <title>An environmental bacterial taxon with a large and distinct metabolic repertoire.</title>
        <authorList>
            <person name="Wilson M.C."/>
            <person name="Mori T."/>
            <person name="Ruckert C."/>
            <person name="Uria A.R."/>
            <person name="Helf M.J."/>
            <person name="Takada K."/>
            <person name="Gernert C."/>
            <person name="Steffens U.A."/>
            <person name="Heycke N."/>
            <person name="Schmitt S."/>
            <person name="Rinke C."/>
            <person name="Helfrich E.J."/>
            <person name="Brachmann A.O."/>
            <person name="Gurgui C."/>
            <person name="Wakimoto T."/>
            <person name="Kracht M."/>
            <person name="Crusemann M."/>
            <person name="Hentschel U."/>
            <person name="Abe I."/>
            <person name="Matsunaga S."/>
            <person name="Kalinowski J."/>
            <person name="Takeyama H."/>
            <person name="Piel J."/>
        </authorList>
    </citation>
    <scope>NUCLEOTIDE SEQUENCE [LARGE SCALE GENOMIC DNA]</scope>
    <source>
        <strain evidence="2">TSY1</strain>
    </source>
</reference>
<dbReference type="Proteomes" id="UP000019141">
    <property type="component" value="Unassembled WGS sequence"/>
</dbReference>
<proteinExistence type="predicted"/>
<sequence length="110" mass="12427">MAIMTYTLAEFVEDLRTITAEEDDENMILLRVSPLAERLALSKEWLKPEHYECDEEQGFTAHLLHEEADHTLAVFAISWLPGRGAPPHNHGTWAVVSGVDGYEKMSFISV</sequence>
<name>W4L7R3_ENTF1</name>
<evidence type="ECO:0008006" key="3">
    <source>
        <dbReference type="Google" id="ProtNLM"/>
    </source>
</evidence>
<protein>
    <recommendedName>
        <fullName evidence="3">Cysteine dioxygenase</fullName>
    </recommendedName>
</protein>
<gene>
    <name evidence="1" type="ORF">ETSY1_39530</name>
</gene>
<dbReference type="HOGENOM" id="CLU_2166368_0_0_7"/>
<evidence type="ECO:0000313" key="1">
    <source>
        <dbReference type="EMBL" id="ETW93371.1"/>
    </source>
</evidence>
<dbReference type="InterPro" id="IPR014710">
    <property type="entry name" value="RmlC-like_jellyroll"/>
</dbReference>
<evidence type="ECO:0000313" key="2">
    <source>
        <dbReference type="Proteomes" id="UP000019141"/>
    </source>
</evidence>
<accession>W4L7R3</accession>
<dbReference type="EMBL" id="AZHW01001248">
    <property type="protein sequence ID" value="ETW93371.1"/>
    <property type="molecule type" value="Genomic_DNA"/>
</dbReference>
<dbReference type="InterPro" id="IPR011051">
    <property type="entry name" value="RmlC_Cupin_sf"/>
</dbReference>
<comment type="caution">
    <text evidence="1">The sequence shown here is derived from an EMBL/GenBank/DDBJ whole genome shotgun (WGS) entry which is preliminary data.</text>
</comment>
<organism evidence="1 2">
    <name type="scientific">Entotheonella factor</name>
    <dbReference type="NCBI Taxonomy" id="1429438"/>
    <lineage>
        <taxon>Bacteria</taxon>
        <taxon>Pseudomonadati</taxon>
        <taxon>Nitrospinota/Tectimicrobiota group</taxon>
        <taxon>Candidatus Tectimicrobiota</taxon>
        <taxon>Candidatus Entotheonellia</taxon>
        <taxon>Candidatus Entotheonellales</taxon>
        <taxon>Candidatus Entotheonellaceae</taxon>
        <taxon>Candidatus Entotheonella</taxon>
    </lineage>
</organism>
<keyword evidence="2" id="KW-1185">Reference proteome</keyword>